<sequence>MYTKHLNFVEPDEGSRISSMSYCKRVGMNRNKGQWTVEEDGLLVRLVELYGLRKWSYIAQKFPGKMGKQCRERWHNHLKPNIKKDTWSEEEDKILIKAHREMGNKWSEIAKRLSGRTDNSIKNHWNSTKRREYSKRKYHSKYSGGTLLQEYINSLNSDKNPPSDYRITSSTNANVVKNESMVSTESHEAEEFCPIECLPSFDFDDFPIFCFDDNLFQDGYIIDSLLNDIEITERKEKNILML</sequence>
<dbReference type="FunFam" id="1.10.10.60:FF:000010">
    <property type="entry name" value="Transcriptional activator Myb isoform A"/>
    <property type="match status" value="1"/>
</dbReference>
<evidence type="ECO:0000313" key="9">
    <source>
        <dbReference type="Proteomes" id="UP001058974"/>
    </source>
</evidence>
<dbReference type="InterPro" id="IPR017930">
    <property type="entry name" value="Myb_dom"/>
</dbReference>
<dbReference type="Pfam" id="PF00249">
    <property type="entry name" value="Myb_DNA-binding"/>
    <property type="match status" value="2"/>
</dbReference>
<feature type="domain" description="Myb-like" evidence="6">
    <location>
        <begin position="27"/>
        <end position="78"/>
    </location>
</feature>
<evidence type="ECO:0000313" key="8">
    <source>
        <dbReference type="EMBL" id="KAI5436412.1"/>
    </source>
</evidence>
<dbReference type="PANTHER" id="PTHR45614:SF285">
    <property type="entry name" value="TRANSCRIPTION FACTOR MYB98"/>
    <property type="match status" value="1"/>
</dbReference>
<dbReference type="InterPro" id="IPR001005">
    <property type="entry name" value="SANT/Myb"/>
</dbReference>
<dbReference type="GO" id="GO:0000978">
    <property type="term" value="F:RNA polymerase II cis-regulatory region sequence-specific DNA binding"/>
    <property type="evidence" value="ECO:0007669"/>
    <property type="project" value="TreeGrafter"/>
</dbReference>
<dbReference type="GO" id="GO:0005634">
    <property type="term" value="C:nucleus"/>
    <property type="evidence" value="ECO:0007669"/>
    <property type="project" value="UniProtKB-SubCell"/>
</dbReference>
<dbReference type="Gene3D" id="1.10.10.60">
    <property type="entry name" value="Homeodomain-like"/>
    <property type="match status" value="2"/>
</dbReference>
<keyword evidence="5" id="KW-0539">Nucleus</keyword>
<dbReference type="GO" id="GO:0000981">
    <property type="term" value="F:DNA-binding transcription factor activity, RNA polymerase II-specific"/>
    <property type="evidence" value="ECO:0007669"/>
    <property type="project" value="TreeGrafter"/>
</dbReference>
<dbReference type="Proteomes" id="UP001058974">
    <property type="component" value="Chromosome 2"/>
</dbReference>
<evidence type="ECO:0000256" key="3">
    <source>
        <dbReference type="ARBA" id="ARBA00023015"/>
    </source>
</evidence>
<organism evidence="8 9">
    <name type="scientific">Pisum sativum</name>
    <name type="common">Garden pea</name>
    <name type="synonym">Lathyrus oleraceus</name>
    <dbReference type="NCBI Taxonomy" id="3888"/>
    <lineage>
        <taxon>Eukaryota</taxon>
        <taxon>Viridiplantae</taxon>
        <taxon>Streptophyta</taxon>
        <taxon>Embryophyta</taxon>
        <taxon>Tracheophyta</taxon>
        <taxon>Spermatophyta</taxon>
        <taxon>Magnoliopsida</taxon>
        <taxon>eudicotyledons</taxon>
        <taxon>Gunneridae</taxon>
        <taxon>Pentapetalae</taxon>
        <taxon>rosids</taxon>
        <taxon>fabids</taxon>
        <taxon>Fabales</taxon>
        <taxon>Fabaceae</taxon>
        <taxon>Papilionoideae</taxon>
        <taxon>50 kb inversion clade</taxon>
        <taxon>NPAAA clade</taxon>
        <taxon>Hologalegina</taxon>
        <taxon>IRL clade</taxon>
        <taxon>Fabeae</taxon>
        <taxon>Lathyrus</taxon>
    </lineage>
</organism>
<keyword evidence="2" id="KW-0677">Repeat</keyword>
<keyword evidence="3" id="KW-0805">Transcription regulation</keyword>
<feature type="domain" description="HTH myb-type" evidence="7">
    <location>
        <begin position="27"/>
        <end position="78"/>
    </location>
</feature>
<feature type="domain" description="HTH myb-type" evidence="7">
    <location>
        <begin position="79"/>
        <end position="133"/>
    </location>
</feature>
<comment type="caution">
    <text evidence="8">The sequence shown here is derived from an EMBL/GenBank/DDBJ whole genome shotgun (WGS) entry which is preliminary data.</text>
</comment>
<dbReference type="SMART" id="SM00717">
    <property type="entry name" value="SANT"/>
    <property type="match status" value="2"/>
</dbReference>
<dbReference type="PANTHER" id="PTHR45614">
    <property type="entry name" value="MYB PROTEIN-RELATED"/>
    <property type="match status" value="1"/>
</dbReference>
<proteinExistence type="predicted"/>
<dbReference type="AlphaFoldDB" id="A0A9D4YBA2"/>
<evidence type="ECO:0000259" key="7">
    <source>
        <dbReference type="PROSITE" id="PS51294"/>
    </source>
</evidence>
<dbReference type="SUPFAM" id="SSF46689">
    <property type="entry name" value="Homeodomain-like"/>
    <property type="match status" value="1"/>
</dbReference>
<evidence type="ECO:0000256" key="1">
    <source>
        <dbReference type="ARBA" id="ARBA00004123"/>
    </source>
</evidence>
<keyword evidence="3" id="KW-0804">Transcription</keyword>
<dbReference type="EMBL" id="JAMSHJ010000002">
    <property type="protein sequence ID" value="KAI5436412.1"/>
    <property type="molecule type" value="Genomic_DNA"/>
</dbReference>
<protein>
    <submittedName>
        <fullName evidence="8">Uncharacterized protein</fullName>
    </submittedName>
</protein>
<feature type="domain" description="Myb-like" evidence="6">
    <location>
        <begin position="79"/>
        <end position="129"/>
    </location>
</feature>
<dbReference type="InterPro" id="IPR009057">
    <property type="entry name" value="Homeodomain-like_sf"/>
</dbReference>
<dbReference type="CDD" id="cd00167">
    <property type="entry name" value="SANT"/>
    <property type="match status" value="2"/>
</dbReference>
<evidence type="ECO:0000256" key="2">
    <source>
        <dbReference type="ARBA" id="ARBA00022737"/>
    </source>
</evidence>
<name>A0A9D4YBA2_PEA</name>
<keyword evidence="9" id="KW-1185">Reference proteome</keyword>
<accession>A0A9D4YBA2</accession>
<keyword evidence="4" id="KW-0238">DNA-binding</keyword>
<evidence type="ECO:0000259" key="6">
    <source>
        <dbReference type="PROSITE" id="PS50090"/>
    </source>
</evidence>
<comment type="subcellular location">
    <subcellularLocation>
        <location evidence="1">Nucleus</location>
    </subcellularLocation>
</comment>
<dbReference type="PROSITE" id="PS51294">
    <property type="entry name" value="HTH_MYB"/>
    <property type="match status" value="2"/>
</dbReference>
<evidence type="ECO:0000256" key="4">
    <source>
        <dbReference type="ARBA" id="ARBA00023125"/>
    </source>
</evidence>
<dbReference type="Gramene" id="Psat02G0277200-T1">
    <property type="protein sequence ID" value="KAI5436412.1"/>
    <property type="gene ID" value="KIW84_022772"/>
</dbReference>
<dbReference type="InterPro" id="IPR050560">
    <property type="entry name" value="MYB_TF"/>
</dbReference>
<dbReference type="PROSITE" id="PS50090">
    <property type="entry name" value="MYB_LIKE"/>
    <property type="match status" value="2"/>
</dbReference>
<reference evidence="8 9" key="1">
    <citation type="journal article" date="2022" name="Nat. Genet.">
        <title>Improved pea reference genome and pan-genome highlight genomic features and evolutionary characteristics.</title>
        <authorList>
            <person name="Yang T."/>
            <person name="Liu R."/>
            <person name="Luo Y."/>
            <person name="Hu S."/>
            <person name="Wang D."/>
            <person name="Wang C."/>
            <person name="Pandey M.K."/>
            <person name="Ge S."/>
            <person name="Xu Q."/>
            <person name="Li N."/>
            <person name="Li G."/>
            <person name="Huang Y."/>
            <person name="Saxena R.K."/>
            <person name="Ji Y."/>
            <person name="Li M."/>
            <person name="Yan X."/>
            <person name="He Y."/>
            <person name="Liu Y."/>
            <person name="Wang X."/>
            <person name="Xiang C."/>
            <person name="Varshney R.K."/>
            <person name="Ding H."/>
            <person name="Gao S."/>
            <person name="Zong X."/>
        </authorList>
    </citation>
    <scope>NUCLEOTIDE SEQUENCE [LARGE SCALE GENOMIC DNA]</scope>
    <source>
        <strain evidence="8 9">cv. Zhongwan 6</strain>
    </source>
</reference>
<evidence type="ECO:0000256" key="5">
    <source>
        <dbReference type="ARBA" id="ARBA00023242"/>
    </source>
</evidence>
<gene>
    <name evidence="8" type="ORF">KIW84_022772</name>
</gene>